<proteinExistence type="predicted"/>
<accession>A0A0S2F4X2</accession>
<dbReference type="RefSeq" id="WP_148649574.1">
    <property type="nucleotide sequence ID" value="NZ_CP011129.1"/>
</dbReference>
<keyword evidence="2" id="KW-1185">Reference proteome</keyword>
<dbReference type="Proteomes" id="UP000060787">
    <property type="component" value="Chromosome"/>
</dbReference>
<dbReference type="PATRIC" id="fig|84531.8.peg.437"/>
<gene>
    <name evidence="1" type="ORF">LA76x_0424</name>
</gene>
<protein>
    <submittedName>
        <fullName evidence="1">Uncharacterized protein</fullName>
    </submittedName>
</protein>
<evidence type="ECO:0000313" key="2">
    <source>
        <dbReference type="Proteomes" id="UP000060787"/>
    </source>
</evidence>
<dbReference type="KEGG" id="lab:LA76x_0424"/>
<organism evidence="1 2">
    <name type="scientific">Lysobacter antibioticus</name>
    <dbReference type="NCBI Taxonomy" id="84531"/>
    <lineage>
        <taxon>Bacteria</taxon>
        <taxon>Pseudomonadati</taxon>
        <taxon>Pseudomonadota</taxon>
        <taxon>Gammaproteobacteria</taxon>
        <taxon>Lysobacterales</taxon>
        <taxon>Lysobacteraceae</taxon>
        <taxon>Lysobacter</taxon>
    </lineage>
</organism>
<dbReference type="AlphaFoldDB" id="A0A0S2F4X2"/>
<sequence>MSSPQQRGATRSAERDFRSTAKQLERFEVSLHDLLHWDDTLQLELDDLLAARTMASSCWAIVKMLCEHARIELPSEPDWFAILDEVNEAAAVP</sequence>
<evidence type="ECO:0000313" key="1">
    <source>
        <dbReference type="EMBL" id="ALN78585.1"/>
    </source>
</evidence>
<dbReference type="STRING" id="84531.LA76x_0424"/>
<dbReference type="EMBL" id="CP011129">
    <property type="protein sequence ID" value="ALN78585.1"/>
    <property type="molecule type" value="Genomic_DNA"/>
</dbReference>
<reference evidence="1 2" key="1">
    <citation type="journal article" date="2015" name="BMC Genomics">
        <title>Comparative genomics and metabolic profiling of the genus Lysobacter.</title>
        <authorList>
            <person name="de Bruijn I."/>
            <person name="Cheng X."/>
            <person name="de Jager V."/>
            <person name="Exposito R.G."/>
            <person name="Watrous J."/>
            <person name="Patel N."/>
            <person name="Postma J."/>
            <person name="Dorrestein P.C."/>
            <person name="Kobayashi D."/>
            <person name="Raaijmakers J.M."/>
        </authorList>
    </citation>
    <scope>NUCLEOTIDE SEQUENCE [LARGE SCALE GENOMIC DNA]</scope>
    <source>
        <strain evidence="1 2">76</strain>
    </source>
</reference>
<name>A0A0S2F4X2_LYSAN</name>